<keyword evidence="1 5" id="KW-0699">rRNA-binding</keyword>
<dbReference type="InterPro" id="IPR037121">
    <property type="entry name" value="Ribosomal_bL25_C"/>
</dbReference>
<dbReference type="Proteomes" id="UP000178835">
    <property type="component" value="Unassembled WGS sequence"/>
</dbReference>
<feature type="compositionally biased region" description="Acidic residues" evidence="6">
    <location>
        <begin position="217"/>
        <end position="229"/>
    </location>
</feature>
<name>A0A1G2HE89_9BACT</name>
<dbReference type="InterPro" id="IPR001021">
    <property type="entry name" value="Ribosomal_bL25_long"/>
</dbReference>
<dbReference type="GO" id="GO:0003735">
    <property type="term" value="F:structural constituent of ribosome"/>
    <property type="evidence" value="ECO:0007669"/>
    <property type="project" value="InterPro"/>
</dbReference>
<feature type="domain" description="Large ribosomal subunit protein bL25 beta" evidence="8">
    <location>
        <begin position="100"/>
        <end position="185"/>
    </location>
</feature>
<comment type="function">
    <text evidence="5">This is one of the proteins that binds to the 5S RNA in the ribosome where it forms part of the central protuberance.</text>
</comment>
<feature type="region of interest" description="Disordered" evidence="6">
    <location>
        <begin position="191"/>
        <end position="229"/>
    </location>
</feature>
<dbReference type="AlphaFoldDB" id="A0A1G2HE89"/>
<dbReference type="GO" id="GO:0022625">
    <property type="term" value="C:cytosolic large ribosomal subunit"/>
    <property type="evidence" value="ECO:0007669"/>
    <property type="project" value="TreeGrafter"/>
</dbReference>
<dbReference type="PANTHER" id="PTHR33284">
    <property type="entry name" value="RIBOSOMAL PROTEIN L25/GLN-TRNA SYNTHETASE, ANTI-CODON-BINDING DOMAIN-CONTAINING PROTEIN"/>
    <property type="match status" value="1"/>
</dbReference>
<evidence type="ECO:0000313" key="9">
    <source>
        <dbReference type="EMBL" id="OGZ60795.1"/>
    </source>
</evidence>
<dbReference type="NCBIfam" id="TIGR00731">
    <property type="entry name" value="bL25_bact_ctc"/>
    <property type="match status" value="1"/>
</dbReference>
<accession>A0A1G2HE89</accession>
<evidence type="ECO:0000259" key="7">
    <source>
        <dbReference type="Pfam" id="PF01386"/>
    </source>
</evidence>
<dbReference type="InterPro" id="IPR011035">
    <property type="entry name" value="Ribosomal_bL25/Gln-tRNA_synth"/>
</dbReference>
<dbReference type="InterPro" id="IPR020057">
    <property type="entry name" value="Ribosomal_bL25_b-dom"/>
</dbReference>
<reference evidence="9 10" key="1">
    <citation type="journal article" date="2016" name="Nat. Commun.">
        <title>Thousands of microbial genomes shed light on interconnected biogeochemical processes in an aquifer system.</title>
        <authorList>
            <person name="Anantharaman K."/>
            <person name="Brown C.T."/>
            <person name="Hug L.A."/>
            <person name="Sharon I."/>
            <person name="Castelle C.J."/>
            <person name="Probst A.J."/>
            <person name="Thomas B.C."/>
            <person name="Singh A."/>
            <person name="Wilkins M.J."/>
            <person name="Karaoz U."/>
            <person name="Brodie E.L."/>
            <person name="Williams K.H."/>
            <person name="Hubbard S.S."/>
            <person name="Banfield J.F."/>
        </authorList>
    </citation>
    <scope>NUCLEOTIDE SEQUENCE [LARGE SCALE GENOMIC DNA]</scope>
</reference>
<feature type="compositionally biased region" description="Acidic residues" evidence="6">
    <location>
        <begin position="191"/>
        <end position="202"/>
    </location>
</feature>
<comment type="subunit">
    <text evidence="5">Part of the 50S ribosomal subunit; part of the 5S rRNA/L5/L18/L25 subcomplex. Contacts the 5S rRNA. Binds to the 5S rRNA independently of L5 and L18.</text>
</comment>
<evidence type="ECO:0000256" key="2">
    <source>
        <dbReference type="ARBA" id="ARBA00022884"/>
    </source>
</evidence>
<dbReference type="GO" id="GO:0008097">
    <property type="term" value="F:5S rRNA binding"/>
    <property type="evidence" value="ECO:0007669"/>
    <property type="project" value="InterPro"/>
</dbReference>
<sequence length="229" mass="25779">MLTLKLEKREIKNKAKNILKNGFVPGVVYGPKMSPEPVSVNGKKFFDTYKKAGETTLISLDFEDDDKEKDHVVLIREVQKHPVSGNFIHVDFYELPMDQEIEISVPIISINEAPAVKQEGGVLVHNLHEISIKALPKNLIHEITVDLSSLENIDDTILVKDLGITNEVEILAEPEEVVFLIEAPREEEEIVEEVAEGEEEAIADIKTEGEEKREEREAEEAEEAGTEEK</sequence>
<comment type="caution">
    <text evidence="9">The sequence shown here is derived from an EMBL/GenBank/DDBJ whole genome shotgun (WGS) entry which is preliminary data.</text>
</comment>
<dbReference type="SUPFAM" id="SSF50715">
    <property type="entry name" value="Ribosomal protein L25-like"/>
    <property type="match status" value="1"/>
</dbReference>
<dbReference type="Pfam" id="PF01386">
    <property type="entry name" value="Ribosomal_L25p"/>
    <property type="match status" value="1"/>
</dbReference>
<evidence type="ECO:0000256" key="3">
    <source>
        <dbReference type="ARBA" id="ARBA00022980"/>
    </source>
</evidence>
<dbReference type="GO" id="GO:0006412">
    <property type="term" value="P:translation"/>
    <property type="evidence" value="ECO:0007669"/>
    <property type="project" value="UniProtKB-UniRule"/>
</dbReference>
<organism evidence="9 10">
    <name type="scientific">Candidatus Spechtbacteria bacterium RIFCSPLOWO2_01_FULL_43_12</name>
    <dbReference type="NCBI Taxonomy" id="1802162"/>
    <lineage>
        <taxon>Bacteria</taxon>
        <taxon>Candidatus Spechtiibacteriota</taxon>
    </lineage>
</organism>
<evidence type="ECO:0000256" key="4">
    <source>
        <dbReference type="ARBA" id="ARBA00023274"/>
    </source>
</evidence>
<dbReference type="Pfam" id="PF14693">
    <property type="entry name" value="Ribosomal_TL5_C"/>
    <property type="match status" value="1"/>
</dbReference>
<dbReference type="InterPro" id="IPR020930">
    <property type="entry name" value="Ribosomal_uL5_bac-type"/>
</dbReference>
<evidence type="ECO:0000256" key="1">
    <source>
        <dbReference type="ARBA" id="ARBA00022730"/>
    </source>
</evidence>
<dbReference type="PANTHER" id="PTHR33284:SF1">
    <property type="entry name" value="RIBOSOMAL PROTEIN L25_GLN-TRNA SYNTHETASE, ANTI-CODON-BINDING DOMAIN-CONTAINING PROTEIN"/>
    <property type="match status" value="1"/>
</dbReference>
<keyword evidence="2 5" id="KW-0694">RNA-binding</keyword>
<evidence type="ECO:0000259" key="8">
    <source>
        <dbReference type="Pfam" id="PF14693"/>
    </source>
</evidence>
<proteinExistence type="inferred from homology"/>
<dbReference type="InterPro" id="IPR020056">
    <property type="entry name" value="Rbsml_bL25/Gln-tRNA_synth_N"/>
</dbReference>
<evidence type="ECO:0000313" key="10">
    <source>
        <dbReference type="Proteomes" id="UP000178835"/>
    </source>
</evidence>
<evidence type="ECO:0000256" key="5">
    <source>
        <dbReference type="HAMAP-Rule" id="MF_01334"/>
    </source>
</evidence>
<feature type="compositionally biased region" description="Basic and acidic residues" evidence="6">
    <location>
        <begin position="203"/>
        <end position="216"/>
    </location>
</feature>
<dbReference type="InterPro" id="IPR029751">
    <property type="entry name" value="Ribosomal_L25_dom"/>
</dbReference>
<dbReference type="Gene3D" id="2.40.240.10">
    <property type="entry name" value="Ribosomal Protein L25, Chain P"/>
    <property type="match status" value="1"/>
</dbReference>
<dbReference type="EMBL" id="MHOH01000012">
    <property type="protein sequence ID" value="OGZ60795.1"/>
    <property type="molecule type" value="Genomic_DNA"/>
</dbReference>
<dbReference type="HAMAP" id="MF_01334">
    <property type="entry name" value="Ribosomal_bL25_CTC"/>
    <property type="match status" value="1"/>
</dbReference>
<feature type="domain" description="Large ribosomal subunit protein bL25 L25" evidence="7">
    <location>
        <begin position="4"/>
        <end position="92"/>
    </location>
</feature>
<gene>
    <name evidence="5" type="primary">rplY</name>
    <name evidence="5" type="synonym">ctc</name>
    <name evidence="9" type="ORF">A2919_01255</name>
</gene>
<keyword evidence="4 5" id="KW-0687">Ribonucleoprotein</keyword>
<dbReference type="CDD" id="cd00495">
    <property type="entry name" value="Ribosomal_L25_TL5_CTC"/>
    <property type="match status" value="1"/>
</dbReference>
<protein>
    <recommendedName>
        <fullName evidence="5">Large ribosomal subunit protein bL25</fullName>
    </recommendedName>
    <alternativeName>
        <fullName evidence="5">General stress protein CTC</fullName>
    </alternativeName>
</protein>
<keyword evidence="3 5" id="KW-0689">Ribosomal protein</keyword>
<dbReference type="Gene3D" id="2.170.120.20">
    <property type="entry name" value="Ribosomal protein L25, beta domain"/>
    <property type="match status" value="1"/>
</dbReference>
<evidence type="ECO:0000256" key="6">
    <source>
        <dbReference type="SAM" id="MobiDB-lite"/>
    </source>
</evidence>
<comment type="similarity">
    <text evidence="5">Belongs to the bacterial ribosomal protein bL25 family. CTC subfamily.</text>
</comment>